<dbReference type="AlphaFoldDB" id="A0AAV4TXV0"/>
<sequence length="104" mass="11854">MSCKCPRQPASLAEDNFLPLILSCHVCSKNFSPNLSIRGRGKGRFRERVRKSTTKRKRPRSAITHSHDHTPSWLRGRLSFLEVMAANSEMSLRLRGAISILQKH</sequence>
<name>A0AAV4TXV0_9ARAC</name>
<comment type="caution">
    <text evidence="2">The sequence shown here is derived from an EMBL/GenBank/DDBJ whole genome shotgun (WGS) entry which is preliminary data.</text>
</comment>
<gene>
    <name evidence="2" type="ORF">CDAR_454711</name>
</gene>
<proteinExistence type="predicted"/>
<feature type="region of interest" description="Disordered" evidence="1">
    <location>
        <begin position="42"/>
        <end position="69"/>
    </location>
</feature>
<reference evidence="2 3" key="1">
    <citation type="submission" date="2021-06" db="EMBL/GenBank/DDBJ databases">
        <title>Caerostris darwini draft genome.</title>
        <authorList>
            <person name="Kono N."/>
            <person name="Arakawa K."/>
        </authorList>
    </citation>
    <scope>NUCLEOTIDE SEQUENCE [LARGE SCALE GENOMIC DNA]</scope>
</reference>
<protein>
    <submittedName>
        <fullName evidence="2">Uncharacterized protein</fullName>
    </submittedName>
</protein>
<dbReference type="EMBL" id="BPLQ01010387">
    <property type="protein sequence ID" value="GIY50436.1"/>
    <property type="molecule type" value="Genomic_DNA"/>
</dbReference>
<keyword evidence="3" id="KW-1185">Reference proteome</keyword>
<evidence type="ECO:0000313" key="2">
    <source>
        <dbReference type="EMBL" id="GIY50436.1"/>
    </source>
</evidence>
<dbReference type="Proteomes" id="UP001054837">
    <property type="component" value="Unassembled WGS sequence"/>
</dbReference>
<feature type="compositionally biased region" description="Basic residues" evidence="1">
    <location>
        <begin position="42"/>
        <end position="60"/>
    </location>
</feature>
<organism evidence="2 3">
    <name type="scientific">Caerostris darwini</name>
    <dbReference type="NCBI Taxonomy" id="1538125"/>
    <lineage>
        <taxon>Eukaryota</taxon>
        <taxon>Metazoa</taxon>
        <taxon>Ecdysozoa</taxon>
        <taxon>Arthropoda</taxon>
        <taxon>Chelicerata</taxon>
        <taxon>Arachnida</taxon>
        <taxon>Araneae</taxon>
        <taxon>Araneomorphae</taxon>
        <taxon>Entelegynae</taxon>
        <taxon>Araneoidea</taxon>
        <taxon>Araneidae</taxon>
        <taxon>Caerostris</taxon>
    </lineage>
</organism>
<evidence type="ECO:0000313" key="3">
    <source>
        <dbReference type="Proteomes" id="UP001054837"/>
    </source>
</evidence>
<evidence type="ECO:0000256" key="1">
    <source>
        <dbReference type="SAM" id="MobiDB-lite"/>
    </source>
</evidence>
<accession>A0AAV4TXV0</accession>